<name>K0TKY8_THAOC</name>
<evidence type="ECO:0000256" key="1">
    <source>
        <dbReference type="SAM" id="MobiDB-lite"/>
    </source>
</evidence>
<organism evidence="2 3">
    <name type="scientific">Thalassiosira oceanica</name>
    <name type="common">Marine diatom</name>
    <dbReference type="NCBI Taxonomy" id="159749"/>
    <lineage>
        <taxon>Eukaryota</taxon>
        <taxon>Sar</taxon>
        <taxon>Stramenopiles</taxon>
        <taxon>Ochrophyta</taxon>
        <taxon>Bacillariophyta</taxon>
        <taxon>Coscinodiscophyceae</taxon>
        <taxon>Thalassiosirophycidae</taxon>
        <taxon>Thalassiosirales</taxon>
        <taxon>Thalassiosiraceae</taxon>
        <taxon>Thalassiosira</taxon>
    </lineage>
</organism>
<accession>K0TKY8</accession>
<dbReference type="OrthoDB" id="10056939at2759"/>
<feature type="compositionally biased region" description="Polar residues" evidence="1">
    <location>
        <begin position="287"/>
        <end position="296"/>
    </location>
</feature>
<dbReference type="AlphaFoldDB" id="K0TKY8"/>
<feature type="compositionally biased region" description="Basic and acidic residues" evidence="1">
    <location>
        <begin position="252"/>
        <end position="263"/>
    </location>
</feature>
<proteinExistence type="predicted"/>
<evidence type="ECO:0000313" key="2">
    <source>
        <dbReference type="EMBL" id="EJK71427.1"/>
    </source>
</evidence>
<evidence type="ECO:0000313" key="3">
    <source>
        <dbReference type="Proteomes" id="UP000266841"/>
    </source>
</evidence>
<feature type="region of interest" description="Disordered" evidence="1">
    <location>
        <begin position="487"/>
        <end position="512"/>
    </location>
</feature>
<protein>
    <submittedName>
        <fullName evidence="2">Uncharacterized protein</fullName>
    </submittedName>
</protein>
<feature type="region of interest" description="Disordered" evidence="1">
    <location>
        <begin position="280"/>
        <end position="310"/>
    </location>
</feature>
<keyword evidence="3" id="KW-1185">Reference proteome</keyword>
<feature type="region of interest" description="Disordered" evidence="1">
    <location>
        <begin position="603"/>
        <end position="627"/>
    </location>
</feature>
<feature type="compositionally biased region" description="Polar residues" evidence="1">
    <location>
        <begin position="607"/>
        <end position="627"/>
    </location>
</feature>
<comment type="caution">
    <text evidence="2">The sequence shown here is derived from an EMBL/GenBank/DDBJ whole genome shotgun (WGS) entry which is preliminary data.</text>
</comment>
<sequence>MRDIPKFSFLPSFLPSLPSFFLTRFHWLQAIQLFKQEIVARSQVRVGGIQIIARVLARSSFLPSSISNLHLDKTATTRRTPDERAFKQMNNETSARLRSLVNAAAQSAAEVDGLAGAVQSQAYSYTEENPLRRGKWGCEEEAFALKLIDEFNGGHLPLTEGTTLRTFLSEVLRCQPMRVSKKFVGDNSLGRKSFRRSTVARSPDESSAALVELRRLEDAFIAYVKREEEGKKKRSRPNDAPPSKVSSKRKRVENGPRSGREEVAIGSAAATGHMILGSGSKPAAQLSAHSDVQGFNSKGAPPELPPADGFATSRVTSCQVMPHGRDVNDLSSLSSNSVERLLASQSIMAMSHSKDQLHRYQRHPLPLDFAHGQVNTNTHWPTIQPQQWLYPPLQPQMHLAHQLHQAQLLQGSIANPSSNIPPHQQQVALNNSSALPDNKDSQRTGMQAPAIQLQQCQQQGMAHQAFASSIGAPPTNPLLAAMIQRNAQKQNVASQPGTSAGGDSSVNSHHAPLANPHLASFLHQQHSRLQEQQLAGQALGWAQSNPSSAGGSLEASGNVTSLADSSPASLLQQQLACLQQEQQPGSHMMANLLHQQNHSMHGAIESPRQTAESAQLPSTKGNSEGET</sequence>
<feature type="compositionally biased region" description="Polar residues" evidence="1">
    <location>
        <begin position="544"/>
        <end position="560"/>
    </location>
</feature>
<feature type="region of interest" description="Disordered" evidence="1">
    <location>
        <begin position="228"/>
        <end position="263"/>
    </location>
</feature>
<feature type="region of interest" description="Disordered" evidence="1">
    <location>
        <begin position="525"/>
        <end position="562"/>
    </location>
</feature>
<feature type="compositionally biased region" description="Low complexity" evidence="1">
    <location>
        <begin position="530"/>
        <end position="543"/>
    </location>
</feature>
<dbReference type="EMBL" id="AGNL01007238">
    <property type="protein sequence ID" value="EJK71427.1"/>
    <property type="molecule type" value="Genomic_DNA"/>
</dbReference>
<dbReference type="PANTHER" id="PTHR35213:SF5">
    <property type="entry name" value="RING-TYPE DOMAIN-CONTAINING PROTEIN"/>
    <property type="match status" value="1"/>
</dbReference>
<dbReference type="Proteomes" id="UP000266841">
    <property type="component" value="Unassembled WGS sequence"/>
</dbReference>
<reference evidence="2 3" key="1">
    <citation type="journal article" date="2012" name="Genome Biol.">
        <title>Genome and low-iron response of an oceanic diatom adapted to chronic iron limitation.</title>
        <authorList>
            <person name="Lommer M."/>
            <person name="Specht M."/>
            <person name="Roy A.S."/>
            <person name="Kraemer L."/>
            <person name="Andreson R."/>
            <person name="Gutowska M.A."/>
            <person name="Wolf J."/>
            <person name="Bergner S.V."/>
            <person name="Schilhabel M.B."/>
            <person name="Klostermeier U.C."/>
            <person name="Beiko R.G."/>
            <person name="Rosenstiel P."/>
            <person name="Hippler M."/>
            <person name="Laroche J."/>
        </authorList>
    </citation>
    <scope>NUCLEOTIDE SEQUENCE [LARGE SCALE GENOMIC DNA]</scope>
    <source>
        <strain evidence="2 3">CCMP1005</strain>
    </source>
</reference>
<gene>
    <name evidence="2" type="ORF">THAOC_07134</name>
</gene>
<feature type="compositionally biased region" description="Polar residues" evidence="1">
    <location>
        <begin position="487"/>
        <end position="508"/>
    </location>
</feature>
<dbReference type="PANTHER" id="PTHR35213">
    <property type="entry name" value="RING-TYPE DOMAIN-CONTAINING PROTEIN-RELATED"/>
    <property type="match status" value="1"/>
</dbReference>